<dbReference type="Proteomes" id="UP000565155">
    <property type="component" value="Unassembled WGS sequence"/>
</dbReference>
<comment type="caution">
    <text evidence="1">The sequence shown here is derived from an EMBL/GenBank/DDBJ whole genome shotgun (WGS) entry which is preliminary data.</text>
</comment>
<gene>
    <name evidence="1" type="ORF">HKB35_10180</name>
</gene>
<dbReference type="AlphaFoldDB" id="A0A7Y0QZ68"/>
<organism evidence="1 2">
    <name type="scientific">Vibrio alginolyticus</name>
    <dbReference type="NCBI Taxonomy" id="663"/>
    <lineage>
        <taxon>Bacteria</taxon>
        <taxon>Pseudomonadati</taxon>
        <taxon>Pseudomonadota</taxon>
        <taxon>Gammaproteobacteria</taxon>
        <taxon>Vibrionales</taxon>
        <taxon>Vibrionaceae</taxon>
        <taxon>Vibrio</taxon>
    </lineage>
</organism>
<dbReference type="RefSeq" id="WP_169628616.1">
    <property type="nucleotide sequence ID" value="NZ_JABCMA010000008.1"/>
</dbReference>
<proteinExistence type="predicted"/>
<evidence type="ECO:0000313" key="1">
    <source>
        <dbReference type="EMBL" id="NMR73986.1"/>
    </source>
</evidence>
<name>A0A7Y0QZ68_VIBAL</name>
<dbReference type="EMBL" id="JABCMA010000008">
    <property type="protein sequence ID" value="NMR73986.1"/>
    <property type="molecule type" value="Genomic_DNA"/>
</dbReference>
<accession>A0A7Y0QZ68</accession>
<reference evidence="1 2" key="1">
    <citation type="submission" date="2020-04" db="EMBL/GenBank/DDBJ databases">
        <title>Whole-genome sequencing of Vibrio spp. from China reveals different genetic environments of blaCTX-M-14 among diverse lineages.</title>
        <authorList>
            <person name="Zheng Z."/>
            <person name="Ye L."/>
            <person name="Chen S."/>
        </authorList>
    </citation>
    <scope>NUCLEOTIDE SEQUENCE [LARGE SCALE GENOMIC DNA]</scope>
    <source>
        <strain evidence="1 2">Vb1636</strain>
    </source>
</reference>
<sequence>MFRVSIPNKLTPPLGLSLSFHSLEKDLFIIQSLHIHDNNELKWHHYIENQRLVQFFSLKEAVDYINTQNDILLNNIYTIGLDSNDIGSLRLKISKAISCKTRLVEEEELMLRIAKKNKESYIKPVKSELKVEHESFREPLFEILSTTPYIRVAAIRKFGAFLTKVGDNEWAHIGKSNQKNMTLCHRAKICEGFDLNPEEHWGKNKSIIRKMLLPRANQLLQLTSVKKLLADALEQGQKVLVWGNHVFWYEESTLQWEIKMVNDRYDSSSNKNTLWAEGTIISRNHGRLIVLPYIKSDGTKVSGHTKNAPHDKKAIKREPSDYVELPFNCIDGDLMYGLLGDMHYE</sequence>
<evidence type="ECO:0000313" key="2">
    <source>
        <dbReference type="Proteomes" id="UP000565155"/>
    </source>
</evidence>
<protein>
    <submittedName>
        <fullName evidence="1">Uncharacterized protein</fullName>
    </submittedName>
</protein>